<evidence type="ECO:0000259" key="4">
    <source>
        <dbReference type="Pfam" id="PF02525"/>
    </source>
</evidence>
<reference evidence="6" key="2">
    <citation type="submission" date="2016-01" db="EMBL/GenBank/DDBJ databases">
        <title>Complete genome sequence of Agromyces aureus AR33T and comparison with related organisms.</title>
        <authorList>
            <person name="Corretto E."/>
            <person name="Antonielli L."/>
            <person name="Sessitsch A."/>
            <person name="Brader G."/>
        </authorList>
    </citation>
    <scope>NUCLEOTIDE SEQUENCE [LARGE SCALE GENOMIC DNA]</scope>
    <source>
        <strain evidence="6">AR33</strain>
    </source>
</reference>
<evidence type="ECO:0000256" key="3">
    <source>
        <dbReference type="SAM" id="MobiDB-lite"/>
    </source>
</evidence>
<feature type="region of interest" description="Disordered" evidence="3">
    <location>
        <begin position="212"/>
        <end position="242"/>
    </location>
</feature>
<evidence type="ECO:0000256" key="1">
    <source>
        <dbReference type="ARBA" id="ARBA00006252"/>
    </source>
</evidence>
<proteinExistence type="inferred from homology"/>
<dbReference type="InterPro" id="IPR051545">
    <property type="entry name" value="NAD(P)H_dehydrogenase_qn"/>
</dbReference>
<sequence length="242" mass="26052">MTNRTVANTLVIIGHPNSGSFNHALAEQYAAGLRAASVDASTGGTADGSHVRVIDLAEREFELLPSDRADLRAPDGDTSHLEPRIRAFIDDVAWADHLVFFFPQWWGTYPAVLKAFLDRAVLSGTAFRYGRGQISTRLLTGKTARIVMTMDSPIAWNRFVYRNAAETSLKRATLAYCGVRTIGITRFTPVRFSTPGKRAAWLESVRRLGATDASRARRRQPAPAPVAAGAPAAAGSGGAAGE</sequence>
<dbReference type="Gene3D" id="3.40.50.360">
    <property type="match status" value="1"/>
</dbReference>
<keyword evidence="6" id="KW-1185">Reference proteome</keyword>
<gene>
    <name evidence="5" type="ORF">ATC03_18550</name>
</gene>
<dbReference type="Pfam" id="PF02525">
    <property type="entry name" value="Flavodoxin_2"/>
    <property type="match status" value="1"/>
</dbReference>
<evidence type="ECO:0000256" key="2">
    <source>
        <dbReference type="ARBA" id="ARBA00023002"/>
    </source>
</evidence>
<dbReference type="AlphaFoldDB" id="A0A191WJG8"/>
<dbReference type="SUPFAM" id="SSF52218">
    <property type="entry name" value="Flavoproteins"/>
    <property type="match status" value="1"/>
</dbReference>
<name>A0A191WJG8_9MICO</name>
<comment type="similarity">
    <text evidence="1">Belongs to the NAD(P)H dehydrogenase (quinone) family.</text>
</comment>
<dbReference type="KEGG" id="agy:ATC03_18550"/>
<dbReference type="OrthoDB" id="9798454at2"/>
<organism evidence="5 6">
    <name type="scientific">Agromyces aureus</name>
    <dbReference type="NCBI Taxonomy" id="453304"/>
    <lineage>
        <taxon>Bacteria</taxon>
        <taxon>Bacillati</taxon>
        <taxon>Actinomycetota</taxon>
        <taxon>Actinomycetes</taxon>
        <taxon>Micrococcales</taxon>
        <taxon>Microbacteriaceae</taxon>
        <taxon>Agromyces</taxon>
    </lineage>
</organism>
<dbReference type="STRING" id="453304.ATC03_18550"/>
<dbReference type="InterPro" id="IPR029039">
    <property type="entry name" value="Flavoprotein-like_sf"/>
</dbReference>
<keyword evidence="2" id="KW-0560">Oxidoreductase</keyword>
<reference evidence="5 6" key="1">
    <citation type="journal article" date="2016" name="Int. J. Syst. Evol. Microbiol.">
        <title>Agromyces aureus sp. nov., isolated from the rhizosphere of Salix caprea L. grown in a heavy-metal-contaminated soil.</title>
        <authorList>
            <person name="Corretto E."/>
            <person name="Antonielli L."/>
            <person name="Sessitsch A."/>
            <person name="Compant S."/>
            <person name="Gorfer M."/>
            <person name="Kuffner M."/>
            <person name="Brader G."/>
        </authorList>
    </citation>
    <scope>NUCLEOTIDE SEQUENCE [LARGE SCALE GENOMIC DNA]</scope>
    <source>
        <strain evidence="5 6">AR33</strain>
    </source>
</reference>
<dbReference type="EMBL" id="CP013979">
    <property type="protein sequence ID" value="ANJ28401.1"/>
    <property type="molecule type" value="Genomic_DNA"/>
</dbReference>
<accession>A0A191WJG8</accession>
<dbReference type="InterPro" id="IPR003680">
    <property type="entry name" value="Flavodoxin_fold"/>
</dbReference>
<dbReference type="PANTHER" id="PTHR10204">
    <property type="entry name" value="NAD P H OXIDOREDUCTASE-RELATED"/>
    <property type="match status" value="1"/>
</dbReference>
<dbReference type="RefSeq" id="WP_067880438.1">
    <property type="nucleotide sequence ID" value="NZ_CP013979.1"/>
</dbReference>
<dbReference type="GO" id="GO:0003955">
    <property type="term" value="F:NAD(P)H dehydrogenase (quinone) activity"/>
    <property type="evidence" value="ECO:0007669"/>
    <property type="project" value="TreeGrafter"/>
</dbReference>
<dbReference type="Proteomes" id="UP000078437">
    <property type="component" value="Chromosome"/>
</dbReference>
<protein>
    <submittedName>
        <fullName evidence="5">NAD(P)H dehydrogenase</fullName>
    </submittedName>
</protein>
<evidence type="ECO:0000313" key="6">
    <source>
        <dbReference type="Proteomes" id="UP000078437"/>
    </source>
</evidence>
<feature type="compositionally biased region" description="Low complexity" evidence="3">
    <location>
        <begin position="225"/>
        <end position="234"/>
    </location>
</feature>
<dbReference type="GO" id="GO:0005829">
    <property type="term" value="C:cytosol"/>
    <property type="evidence" value="ECO:0007669"/>
    <property type="project" value="TreeGrafter"/>
</dbReference>
<evidence type="ECO:0000313" key="5">
    <source>
        <dbReference type="EMBL" id="ANJ28401.1"/>
    </source>
</evidence>
<dbReference type="PANTHER" id="PTHR10204:SF34">
    <property type="entry name" value="NAD(P)H DEHYDROGENASE [QUINONE] 1 ISOFORM 1"/>
    <property type="match status" value="1"/>
</dbReference>
<feature type="domain" description="Flavodoxin-like fold" evidence="4">
    <location>
        <begin position="8"/>
        <end position="191"/>
    </location>
</feature>